<dbReference type="GO" id="GO:0005737">
    <property type="term" value="C:cytoplasm"/>
    <property type="evidence" value="ECO:0007669"/>
    <property type="project" value="TreeGrafter"/>
</dbReference>
<dbReference type="InterPro" id="IPR000719">
    <property type="entry name" value="Prot_kinase_dom"/>
</dbReference>
<evidence type="ECO:0000256" key="3">
    <source>
        <dbReference type="SAM" id="MobiDB-lite"/>
    </source>
</evidence>
<feature type="compositionally biased region" description="Polar residues" evidence="3">
    <location>
        <begin position="463"/>
        <end position="486"/>
    </location>
</feature>
<organism evidence="5 6">
    <name type="scientific">Fasciolopsis buskii</name>
    <dbReference type="NCBI Taxonomy" id="27845"/>
    <lineage>
        <taxon>Eukaryota</taxon>
        <taxon>Metazoa</taxon>
        <taxon>Spiralia</taxon>
        <taxon>Lophotrochozoa</taxon>
        <taxon>Platyhelminthes</taxon>
        <taxon>Trematoda</taxon>
        <taxon>Digenea</taxon>
        <taxon>Plagiorchiida</taxon>
        <taxon>Echinostomata</taxon>
        <taxon>Echinostomatoidea</taxon>
        <taxon>Fasciolidae</taxon>
        <taxon>Fasciolopsis</taxon>
    </lineage>
</organism>
<keyword evidence="5" id="KW-0808">Transferase</keyword>
<dbReference type="InterPro" id="IPR011009">
    <property type="entry name" value="Kinase-like_dom_sf"/>
</dbReference>
<dbReference type="SMART" id="SM00220">
    <property type="entry name" value="S_TKc"/>
    <property type="match status" value="1"/>
</dbReference>
<evidence type="ECO:0000256" key="2">
    <source>
        <dbReference type="ARBA" id="ARBA00022840"/>
    </source>
</evidence>
<evidence type="ECO:0000256" key="1">
    <source>
        <dbReference type="ARBA" id="ARBA00022741"/>
    </source>
</evidence>
<keyword evidence="2" id="KW-0067">ATP-binding</keyword>
<dbReference type="PROSITE" id="PS50011">
    <property type="entry name" value="PROTEIN_KINASE_DOM"/>
    <property type="match status" value="1"/>
</dbReference>
<protein>
    <submittedName>
        <fullName evidence="5">Serine/threonine-protein kinase NIM1</fullName>
    </submittedName>
</protein>
<keyword evidence="5" id="KW-0418">Kinase</keyword>
<dbReference type="OrthoDB" id="193931at2759"/>
<evidence type="ECO:0000313" key="6">
    <source>
        <dbReference type="Proteomes" id="UP000728185"/>
    </source>
</evidence>
<proteinExistence type="predicted"/>
<keyword evidence="1" id="KW-0547">Nucleotide-binding</keyword>
<dbReference type="PANTHER" id="PTHR24346">
    <property type="entry name" value="MAP/MICROTUBULE AFFINITY-REGULATING KINASE"/>
    <property type="match status" value="1"/>
</dbReference>
<dbReference type="AlphaFoldDB" id="A0A8E0S7N3"/>
<feature type="compositionally biased region" description="Polar residues" evidence="3">
    <location>
        <begin position="135"/>
        <end position="146"/>
    </location>
</feature>
<dbReference type="Gene3D" id="1.10.510.10">
    <property type="entry name" value="Transferase(Phosphotransferase) domain 1"/>
    <property type="match status" value="2"/>
</dbReference>
<feature type="region of interest" description="Disordered" evidence="3">
    <location>
        <begin position="541"/>
        <end position="589"/>
    </location>
</feature>
<dbReference type="EMBL" id="LUCM01000630">
    <property type="protein sequence ID" value="KAA0200287.1"/>
    <property type="molecule type" value="Genomic_DNA"/>
</dbReference>
<feature type="region of interest" description="Disordered" evidence="3">
    <location>
        <begin position="455"/>
        <end position="489"/>
    </location>
</feature>
<dbReference type="PROSITE" id="PS00108">
    <property type="entry name" value="PROTEIN_KINASE_ST"/>
    <property type="match status" value="1"/>
</dbReference>
<dbReference type="Proteomes" id="UP000728185">
    <property type="component" value="Unassembled WGS sequence"/>
</dbReference>
<dbReference type="InterPro" id="IPR008271">
    <property type="entry name" value="Ser/Thr_kinase_AS"/>
</dbReference>
<accession>A0A8E0S7N3</accession>
<dbReference type="Pfam" id="PF00069">
    <property type="entry name" value="Pkinase"/>
    <property type="match status" value="2"/>
</dbReference>
<evidence type="ECO:0000313" key="5">
    <source>
        <dbReference type="EMBL" id="KAA0200287.1"/>
    </source>
</evidence>
<gene>
    <name evidence="5" type="ORF">FBUS_06117</name>
</gene>
<feature type="compositionally biased region" description="Basic and acidic residues" evidence="3">
    <location>
        <begin position="124"/>
        <end position="134"/>
    </location>
</feature>
<dbReference type="GO" id="GO:0050321">
    <property type="term" value="F:tau-protein kinase activity"/>
    <property type="evidence" value="ECO:0007669"/>
    <property type="project" value="TreeGrafter"/>
</dbReference>
<reference evidence="5" key="1">
    <citation type="submission" date="2019-05" db="EMBL/GenBank/DDBJ databases">
        <title>Annotation for the trematode Fasciolopsis buski.</title>
        <authorList>
            <person name="Choi Y.-J."/>
        </authorList>
    </citation>
    <scope>NUCLEOTIDE SEQUENCE</scope>
    <source>
        <strain evidence="5">HT</strain>
        <tissue evidence="5">Whole worm</tissue>
    </source>
</reference>
<evidence type="ECO:0000259" key="4">
    <source>
        <dbReference type="PROSITE" id="PS50011"/>
    </source>
</evidence>
<dbReference type="GO" id="GO:0005524">
    <property type="term" value="F:ATP binding"/>
    <property type="evidence" value="ECO:0007669"/>
    <property type="project" value="UniProtKB-KW"/>
</dbReference>
<dbReference type="GO" id="GO:0035556">
    <property type="term" value="P:intracellular signal transduction"/>
    <property type="evidence" value="ECO:0007669"/>
    <property type="project" value="TreeGrafter"/>
</dbReference>
<keyword evidence="6" id="KW-1185">Reference proteome</keyword>
<feature type="domain" description="Protein kinase" evidence="4">
    <location>
        <begin position="1"/>
        <end position="308"/>
    </location>
</feature>
<feature type="compositionally biased region" description="Polar residues" evidence="3">
    <location>
        <begin position="550"/>
        <end position="573"/>
    </location>
</feature>
<dbReference type="PANTHER" id="PTHR24346:SF49">
    <property type="entry name" value="NIM1 SERINE_THREONINE PROTEIN KINASE"/>
    <property type="match status" value="1"/>
</dbReference>
<feature type="region of interest" description="Disordered" evidence="3">
    <location>
        <begin position="120"/>
        <end position="161"/>
    </location>
</feature>
<comment type="caution">
    <text evidence="5">The sequence shown here is derived from an EMBL/GenBank/DDBJ whole genome shotgun (WGS) entry which is preliminary data.</text>
</comment>
<dbReference type="SUPFAM" id="SSF56112">
    <property type="entry name" value="Protein kinase-like (PK-like)"/>
    <property type="match status" value="1"/>
</dbReference>
<name>A0A8E0S7N3_9TREM</name>
<dbReference type="GO" id="GO:0000226">
    <property type="term" value="P:microtubule cytoskeleton organization"/>
    <property type="evidence" value="ECO:0007669"/>
    <property type="project" value="TreeGrafter"/>
</dbReference>
<sequence>METLTRLHLVMEYVAGGDLNKRISMHGKFTENEAKIIFAQLIAAVNHLHERNIFHRDIKADNILFTQRTPTHAQSCTNSSYLPSSSPAAHMNRISGMKSNGYRRHIRKWFHNKSRNAVSVYPRSRSETRADSSTRRSVTPSETQLTRIKPSKTPLNRSRWDSSHANADFGAYGDRCNTQDISLCPEYYRVKLADFGFSKLTMTQDQPLTTFCGSPAYAAPELFQAQNYQGGPVDMWALGIVLFFLLTGLLPYRGSTVGHVRRLVLENRGLQPPDWLSDGARTLYLKLTARQPSDRPSSRALLRCESSDQQCKSTRNADKTNSPQISAGDETVDLQPWSTWLSGQIFPKALPRFSKCPPVILSVQADSKIAPIKPEQLICSLRRKNVKKSEEVEPEASDTTKTIIDIKCSNTNTANAATTTTVTTNPSISSIPEEDQKIIKESVPSDLEYSKQKQFNKDVLSPHSASSLSTDEQKSTQTDSIQSAQSLAGDAEMEAARMLLELGVTREEIAASDNQDSRSAVTGAYRIMLHRAHRARRLSHLDPTKPVSPINRSAIPNSVSTPQMHQGPQSFTEQKNKRHRTLSPRRTAAYHGKKTSRFCVIL</sequence>